<dbReference type="Proteomes" id="UP001551482">
    <property type="component" value="Unassembled WGS sequence"/>
</dbReference>
<evidence type="ECO:0000313" key="3">
    <source>
        <dbReference type="Proteomes" id="UP001551482"/>
    </source>
</evidence>
<sequence>MRGSTIWRVLVAAVAVTVLGGSLGACVLTGDDKDGAAGTSAGDASGGSSDQPKKPGDAKVEPGVVKGRVVGTDGKPIANAEIVVDNQLLYDSNLVLATDAHGEYRAELPPIAATYRVTASFKTSYEGEKATFPLAPDDDAAFAGNQGAVRDFTWKLTGKRDDMPDMYYGGSVTYYLGATNPVDDSYADSANVRLMLTPVGPLVDGSAGKPVTTEPEQTGNGWEVRDVPVGRYRITAVYAADGRRQPLKVQLRNSGKPFAAEVTAVFENELDHYRIELELKF</sequence>
<dbReference type="Gene3D" id="2.60.40.1120">
    <property type="entry name" value="Carboxypeptidase-like, regulatory domain"/>
    <property type="match status" value="1"/>
</dbReference>
<keyword evidence="3" id="KW-1185">Reference proteome</keyword>
<dbReference type="EMBL" id="JBEZFP010000020">
    <property type="protein sequence ID" value="MEU8133998.1"/>
    <property type="molecule type" value="Genomic_DNA"/>
</dbReference>
<organism evidence="2 3">
    <name type="scientific">Streptodolium elevatio</name>
    <dbReference type="NCBI Taxonomy" id="3157996"/>
    <lineage>
        <taxon>Bacteria</taxon>
        <taxon>Bacillati</taxon>
        <taxon>Actinomycetota</taxon>
        <taxon>Actinomycetes</taxon>
        <taxon>Kitasatosporales</taxon>
        <taxon>Streptomycetaceae</taxon>
        <taxon>Streptodolium</taxon>
    </lineage>
</organism>
<dbReference type="InterPro" id="IPR008969">
    <property type="entry name" value="CarboxyPept-like_regulatory"/>
</dbReference>
<evidence type="ECO:0000256" key="1">
    <source>
        <dbReference type="SAM" id="MobiDB-lite"/>
    </source>
</evidence>
<protein>
    <submittedName>
        <fullName evidence="2">Carboxypeptidase regulatory-like domain-containing protein</fullName>
    </submittedName>
</protein>
<feature type="compositionally biased region" description="Low complexity" evidence="1">
    <location>
        <begin position="37"/>
        <end position="50"/>
    </location>
</feature>
<reference evidence="2 3" key="1">
    <citation type="submission" date="2024-06" db="EMBL/GenBank/DDBJ databases">
        <title>The Natural Products Discovery Center: Release of the First 8490 Sequenced Strains for Exploring Actinobacteria Biosynthetic Diversity.</title>
        <authorList>
            <person name="Kalkreuter E."/>
            <person name="Kautsar S.A."/>
            <person name="Yang D."/>
            <person name="Bader C.D."/>
            <person name="Teijaro C.N."/>
            <person name="Fluegel L."/>
            <person name="Davis C.M."/>
            <person name="Simpson J.R."/>
            <person name="Lauterbach L."/>
            <person name="Steele A.D."/>
            <person name="Gui C."/>
            <person name="Meng S."/>
            <person name="Li G."/>
            <person name="Viehrig K."/>
            <person name="Ye F."/>
            <person name="Su P."/>
            <person name="Kiefer A.F."/>
            <person name="Nichols A."/>
            <person name="Cepeda A.J."/>
            <person name="Yan W."/>
            <person name="Fan B."/>
            <person name="Jiang Y."/>
            <person name="Adhikari A."/>
            <person name="Zheng C.-J."/>
            <person name="Schuster L."/>
            <person name="Cowan T.M."/>
            <person name="Smanski M.J."/>
            <person name="Chevrette M.G."/>
            <person name="De Carvalho L.P.S."/>
            <person name="Shen B."/>
        </authorList>
    </citation>
    <scope>NUCLEOTIDE SEQUENCE [LARGE SCALE GENOMIC DNA]</scope>
    <source>
        <strain evidence="2 3">NPDC048946</strain>
    </source>
</reference>
<gene>
    <name evidence="2" type="ORF">AB0C36_10850</name>
</gene>
<name>A0ABV3DE21_9ACTN</name>
<dbReference type="PROSITE" id="PS51257">
    <property type="entry name" value="PROKAR_LIPOPROTEIN"/>
    <property type="match status" value="1"/>
</dbReference>
<dbReference type="SUPFAM" id="SSF49464">
    <property type="entry name" value="Carboxypeptidase regulatory domain-like"/>
    <property type="match status" value="1"/>
</dbReference>
<proteinExistence type="predicted"/>
<feature type="compositionally biased region" description="Basic and acidic residues" evidence="1">
    <location>
        <begin position="51"/>
        <end position="60"/>
    </location>
</feature>
<dbReference type="Pfam" id="PF13620">
    <property type="entry name" value="CarboxypepD_reg"/>
    <property type="match status" value="1"/>
</dbReference>
<feature type="region of interest" description="Disordered" evidence="1">
    <location>
        <begin position="37"/>
        <end position="61"/>
    </location>
</feature>
<dbReference type="RefSeq" id="WP_358352297.1">
    <property type="nucleotide sequence ID" value="NZ_JBEZFP010000020.1"/>
</dbReference>
<evidence type="ECO:0000313" key="2">
    <source>
        <dbReference type="EMBL" id="MEU8133998.1"/>
    </source>
</evidence>
<comment type="caution">
    <text evidence="2">The sequence shown here is derived from an EMBL/GenBank/DDBJ whole genome shotgun (WGS) entry which is preliminary data.</text>
</comment>
<accession>A0ABV3DE21</accession>